<dbReference type="Proteomes" id="UP001159428">
    <property type="component" value="Unassembled WGS sequence"/>
</dbReference>
<reference evidence="1 2" key="1">
    <citation type="submission" date="2022-05" db="EMBL/GenBank/DDBJ databases">
        <authorList>
            <consortium name="Genoscope - CEA"/>
            <person name="William W."/>
        </authorList>
    </citation>
    <scope>NUCLEOTIDE SEQUENCE [LARGE SCALE GENOMIC DNA]</scope>
</reference>
<sequence length="108" mass="11388">MGDIGPAGSPGYNGTQGLPGPGASSCVYNIASSPGMVTGSLARQEVQVTEANNTTFIGVNCDTNDAKFVKLSSTISGGKRTYKCFCEGTLSLGVIRLYCYMHYWKCQS</sequence>
<gene>
    <name evidence="1" type="ORF">PMEA_00030960</name>
</gene>
<keyword evidence="2" id="KW-1185">Reference proteome</keyword>
<organism evidence="1 2">
    <name type="scientific">Pocillopora meandrina</name>
    <dbReference type="NCBI Taxonomy" id="46732"/>
    <lineage>
        <taxon>Eukaryota</taxon>
        <taxon>Metazoa</taxon>
        <taxon>Cnidaria</taxon>
        <taxon>Anthozoa</taxon>
        <taxon>Hexacorallia</taxon>
        <taxon>Scleractinia</taxon>
        <taxon>Astrocoeniina</taxon>
        <taxon>Pocilloporidae</taxon>
        <taxon>Pocillopora</taxon>
    </lineage>
</organism>
<name>A0AAU9W0F2_9CNID</name>
<dbReference type="EMBL" id="CALNXJ010000007">
    <property type="protein sequence ID" value="CAH3044133.1"/>
    <property type="molecule type" value="Genomic_DNA"/>
</dbReference>
<comment type="caution">
    <text evidence="1">The sequence shown here is derived from an EMBL/GenBank/DDBJ whole genome shotgun (WGS) entry which is preliminary data.</text>
</comment>
<accession>A0AAU9W0F2</accession>
<evidence type="ECO:0000313" key="2">
    <source>
        <dbReference type="Proteomes" id="UP001159428"/>
    </source>
</evidence>
<proteinExistence type="predicted"/>
<evidence type="ECO:0000313" key="1">
    <source>
        <dbReference type="EMBL" id="CAH3044133.1"/>
    </source>
</evidence>
<protein>
    <submittedName>
        <fullName evidence="1">Uncharacterized protein</fullName>
    </submittedName>
</protein>
<dbReference type="AlphaFoldDB" id="A0AAU9W0F2"/>